<keyword evidence="5" id="KW-0679">Respiratory chain</keyword>
<dbReference type="CTD" id="20315152"/>
<reference evidence="14 15" key="1">
    <citation type="submission" date="2013-11" db="EMBL/GenBank/DDBJ databases">
        <title>Opisthorchis viverrini - life in the bile duct.</title>
        <authorList>
            <person name="Young N.D."/>
            <person name="Nagarajan N."/>
            <person name="Lin S.J."/>
            <person name="Korhonen P.K."/>
            <person name="Jex A.R."/>
            <person name="Hall R.S."/>
            <person name="Safavi-Hemami H."/>
            <person name="Kaewkong W."/>
            <person name="Bertrand D."/>
            <person name="Gao S."/>
            <person name="Seet Q."/>
            <person name="Wongkham S."/>
            <person name="Teh B.T."/>
            <person name="Wongkham C."/>
            <person name="Intapan P.M."/>
            <person name="Maleewong W."/>
            <person name="Yang X."/>
            <person name="Hu M."/>
            <person name="Wang Z."/>
            <person name="Hofmann A."/>
            <person name="Sternberg P.W."/>
            <person name="Tan P."/>
            <person name="Wang J."/>
            <person name="Gasser R.B."/>
        </authorList>
    </citation>
    <scope>NUCLEOTIDE SEQUENCE [LARGE SCALE GENOMIC DNA]</scope>
</reference>
<sequence>MWILTLASILTCVENIKSNALPCFCSCLSAAQRQERNRPEKLERKARRRHKDPRGSVWIELPCKMAKPPIPPPYLRTKLIPHAQQVCRLYKAALYDLKARHGNVLDFRYKAVLLRARFEENRNIKDEILAKRILEEGWKEYNATRFAFTFKYPYAPGGVAYETSTHRHDIQLDFWHPLEKLQYPDYFAKREKRKQEFVERWVKRYGPHQEEPSANLLTGRSVLRIRPLPLDFPCLGLGNLAVSQPPCFLLAAWRLGTERVLQLNDFFISMWQAVFLVPPYAPTTGSSGTEKNTSVASVCKYGCSLTPLLLNFVIDVLLESLSATNTSGVEVLPLRPLANIEYGENAALLELDP</sequence>
<evidence type="ECO:0000256" key="12">
    <source>
        <dbReference type="ARBA" id="ARBA00032528"/>
    </source>
</evidence>
<comment type="subcellular location">
    <subcellularLocation>
        <location evidence="1">Mitochondrion inner membrane</location>
        <topology evidence="1">Peripheral membrane protein</topology>
        <orientation evidence="1">Matrix side</orientation>
    </subcellularLocation>
</comment>
<evidence type="ECO:0000256" key="11">
    <source>
        <dbReference type="ARBA" id="ARBA00030192"/>
    </source>
</evidence>
<dbReference type="InterPro" id="IPR045292">
    <property type="entry name" value="Complex1_LYR_NDUFB9_LYRM3"/>
</dbReference>
<dbReference type="CDD" id="cd20263">
    <property type="entry name" value="Complex1_LYR_NDUFB9_LYRM3"/>
    <property type="match status" value="1"/>
</dbReference>
<dbReference type="STRING" id="6198.A0A075A452"/>
<feature type="signal peptide" evidence="13">
    <location>
        <begin position="1"/>
        <end position="18"/>
    </location>
</feature>
<dbReference type="OrthoDB" id="13598at2759"/>
<dbReference type="KEGG" id="ovi:T265_00964"/>
<evidence type="ECO:0000313" key="14">
    <source>
        <dbReference type="EMBL" id="KER33062.1"/>
    </source>
</evidence>
<keyword evidence="4" id="KW-0813">Transport</keyword>
<keyword evidence="8" id="KW-0007">Acetylation</keyword>
<gene>
    <name evidence="14" type="ORF">T265_00964</name>
</gene>
<keyword evidence="6" id="KW-0999">Mitochondrion inner membrane</keyword>
<evidence type="ECO:0000313" key="15">
    <source>
        <dbReference type="Proteomes" id="UP000054324"/>
    </source>
</evidence>
<evidence type="ECO:0000256" key="1">
    <source>
        <dbReference type="ARBA" id="ARBA00004443"/>
    </source>
</evidence>
<keyword evidence="13" id="KW-0732">Signal</keyword>
<evidence type="ECO:0000256" key="5">
    <source>
        <dbReference type="ARBA" id="ARBA00022660"/>
    </source>
</evidence>
<keyword evidence="9" id="KW-0496">Mitochondrion</keyword>
<dbReference type="GeneID" id="20315152"/>
<evidence type="ECO:0000256" key="2">
    <source>
        <dbReference type="ARBA" id="ARBA00009508"/>
    </source>
</evidence>
<dbReference type="PANTHER" id="PTHR12868">
    <property type="entry name" value="NADH-UBIQUINONE OXIDOREDUCTASE B22 SUBUNIT"/>
    <property type="match status" value="1"/>
</dbReference>
<evidence type="ECO:0000256" key="13">
    <source>
        <dbReference type="SAM" id="SignalP"/>
    </source>
</evidence>
<proteinExistence type="inferred from homology"/>
<dbReference type="PANTHER" id="PTHR12868:SF0">
    <property type="entry name" value="NADH DEHYDROGENASE [UBIQUINONE] 1 BETA SUBCOMPLEX SUBUNIT 9"/>
    <property type="match status" value="1"/>
</dbReference>
<evidence type="ECO:0000256" key="9">
    <source>
        <dbReference type="ARBA" id="ARBA00023128"/>
    </source>
</evidence>
<organism evidence="14 15">
    <name type="scientific">Opisthorchis viverrini</name>
    <name type="common">Southeast Asian liver fluke</name>
    <dbReference type="NCBI Taxonomy" id="6198"/>
    <lineage>
        <taxon>Eukaryota</taxon>
        <taxon>Metazoa</taxon>
        <taxon>Spiralia</taxon>
        <taxon>Lophotrochozoa</taxon>
        <taxon>Platyhelminthes</taxon>
        <taxon>Trematoda</taxon>
        <taxon>Digenea</taxon>
        <taxon>Opisthorchiida</taxon>
        <taxon>Opisthorchiata</taxon>
        <taxon>Opisthorchiidae</taxon>
        <taxon>Opisthorchis</taxon>
    </lineage>
</organism>
<dbReference type="Proteomes" id="UP000054324">
    <property type="component" value="Unassembled WGS sequence"/>
</dbReference>
<name>A0A075A452_OPIVI</name>
<evidence type="ECO:0000256" key="3">
    <source>
        <dbReference type="ARBA" id="ARBA00018684"/>
    </source>
</evidence>
<protein>
    <recommendedName>
        <fullName evidence="3">NADH dehydrogenase [ubiquinone] 1 beta subcomplex subunit 9</fullName>
    </recommendedName>
    <alternativeName>
        <fullName evidence="11">Complex I-B22</fullName>
    </alternativeName>
    <alternativeName>
        <fullName evidence="12">NADH-ubiquinone oxidoreductase B22 subunit</fullName>
    </alternativeName>
</protein>
<accession>A0A075A452</accession>
<evidence type="ECO:0000256" key="6">
    <source>
        <dbReference type="ARBA" id="ARBA00022792"/>
    </source>
</evidence>
<dbReference type="InterPro" id="IPR033034">
    <property type="entry name" value="NDUFB9"/>
</dbReference>
<comment type="similarity">
    <text evidence="2">Belongs to the complex I LYR family.</text>
</comment>
<feature type="chain" id="PRO_5001704525" description="NADH dehydrogenase [ubiquinone] 1 beta subcomplex subunit 9" evidence="13">
    <location>
        <begin position="19"/>
        <end position="353"/>
    </location>
</feature>
<dbReference type="GO" id="GO:0006120">
    <property type="term" value="P:mitochondrial electron transport, NADH to ubiquinone"/>
    <property type="evidence" value="ECO:0007669"/>
    <property type="project" value="InterPro"/>
</dbReference>
<evidence type="ECO:0000256" key="8">
    <source>
        <dbReference type="ARBA" id="ARBA00022990"/>
    </source>
</evidence>
<dbReference type="EMBL" id="KL596628">
    <property type="protein sequence ID" value="KER33062.1"/>
    <property type="molecule type" value="Genomic_DNA"/>
</dbReference>
<keyword evidence="15" id="KW-1185">Reference proteome</keyword>
<dbReference type="RefSeq" id="XP_009163143.1">
    <property type="nucleotide sequence ID" value="XM_009164879.1"/>
</dbReference>
<keyword evidence="7" id="KW-0249">Electron transport</keyword>
<evidence type="ECO:0000256" key="7">
    <source>
        <dbReference type="ARBA" id="ARBA00022982"/>
    </source>
</evidence>
<keyword evidence="10" id="KW-0472">Membrane</keyword>
<dbReference type="GO" id="GO:0005743">
    <property type="term" value="C:mitochondrial inner membrane"/>
    <property type="evidence" value="ECO:0007669"/>
    <property type="project" value="UniProtKB-SubCell"/>
</dbReference>
<evidence type="ECO:0000256" key="10">
    <source>
        <dbReference type="ARBA" id="ARBA00023136"/>
    </source>
</evidence>
<dbReference type="AlphaFoldDB" id="A0A075A452"/>
<evidence type="ECO:0000256" key="4">
    <source>
        <dbReference type="ARBA" id="ARBA00022448"/>
    </source>
</evidence>